<evidence type="ECO:0000256" key="5">
    <source>
        <dbReference type="ARBA" id="ARBA00048467"/>
    </source>
</evidence>
<proteinExistence type="inferred from homology"/>
<dbReference type="AlphaFoldDB" id="A0A7Y9E4X1"/>
<evidence type="ECO:0000313" key="8">
    <source>
        <dbReference type="EMBL" id="NYD41027.1"/>
    </source>
</evidence>
<evidence type="ECO:0000256" key="3">
    <source>
        <dbReference type="ARBA" id="ARBA00022679"/>
    </source>
</evidence>
<comment type="caution">
    <text evidence="8">The sequence shown here is derived from an EMBL/GenBank/DDBJ whole genome shotgun (WGS) entry which is preliminary data.</text>
</comment>
<dbReference type="Gene3D" id="3.40.1160.10">
    <property type="entry name" value="Acetylglutamate kinase-like"/>
    <property type="match status" value="1"/>
</dbReference>
<dbReference type="PANTHER" id="PTHR30409:SF1">
    <property type="entry name" value="CARBAMATE KINASE-RELATED"/>
    <property type="match status" value="1"/>
</dbReference>
<keyword evidence="4 6" id="KW-0418">Kinase</keyword>
<evidence type="ECO:0000259" key="7">
    <source>
        <dbReference type="Pfam" id="PF00696"/>
    </source>
</evidence>
<sequence>MKVLLALGGNAMTNADGRARPEDQISAAHVAMEAVADLLQHDVDVVITHGNGPQVGNLLVKNELAASVVPPVPLDWCGAQTQATLGFVLMNALDAALAGRGVARRTAAVVTRARVDADDPGFLRPTKPIGRFLPAEEARVLVEHGETWEDRGVKGWRRVVASPEPLEVVDAPAVRALVEAGFVVVANGGGGIPVVRDADGTLHGVEAVIDKDLGAALLARDLGADVLVIATDVPNAVLRYGTPEARPLGEVTASELRGYAAEGHFASGSMGPKVDAACRFVEQGGSRAVITSLDHIVEAITADGGTVVVPDPLDQGEN</sequence>
<evidence type="ECO:0000256" key="1">
    <source>
        <dbReference type="ARBA" id="ARBA00011066"/>
    </source>
</evidence>
<dbReference type="Proteomes" id="UP000535511">
    <property type="component" value="Unassembled WGS sequence"/>
</dbReference>
<evidence type="ECO:0000256" key="2">
    <source>
        <dbReference type="ARBA" id="ARBA00013070"/>
    </source>
</evidence>
<feature type="domain" description="Aspartate/glutamate/uridylate kinase" evidence="7">
    <location>
        <begin position="1"/>
        <end position="292"/>
    </location>
</feature>
<dbReference type="GO" id="GO:0008804">
    <property type="term" value="F:carbamate kinase activity"/>
    <property type="evidence" value="ECO:0007669"/>
    <property type="project" value="UniProtKB-EC"/>
</dbReference>
<protein>
    <recommendedName>
        <fullName evidence="2 6">Carbamate kinase</fullName>
    </recommendedName>
</protein>
<accession>A0A7Y9E4X1</accession>
<name>A0A7Y9E4X1_9ACTN</name>
<gene>
    <name evidence="8" type="ORF">BJZ21_001110</name>
</gene>
<dbReference type="EMBL" id="JACCBG010000001">
    <property type="protein sequence ID" value="NYD41027.1"/>
    <property type="molecule type" value="Genomic_DNA"/>
</dbReference>
<organism evidence="8 9">
    <name type="scientific">Nocardioides panaciterrulae</name>
    <dbReference type="NCBI Taxonomy" id="661492"/>
    <lineage>
        <taxon>Bacteria</taxon>
        <taxon>Bacillati</taxon>
        <taxon>Actinomycetota</taxon>
        <taxon>Actinomycetes</taxon>
        <taxon>Propionibacteriales</taxon>
        <taxon>Nocardioidaceae</taxon>
        <taxon>Nocardioides</taxon>
    </lineage>
</organism>
<evidence type="ECO:0000256" key="6">
    <source>
        <dbReference type="PIRNR" id="PIRNR000723"/>
    </source>
</evidence>
<dbReference type="Pfam" id="PF00696">
    <property type="entry name" value="AA_kinase"/>
    <property type="match status" value="1"/>
</dbReference>
<comment type="catalytic activity">
    <reaction evidence="5">
        <text>hydrogencarbonate + NH4(+) + ATP = carbamoyl phosphate + ADP + H2O + H(+)</text>
        <dbReference type="Rhea" id="RHEA:10152"/>
        <dbReference type="ChEBI" id="CHEBI:15377"/>
        <dbReference type="ChEBI" id="CHEBI:15378"/>
        <dbReference type="ChEBI" id="CHEBI:17544"/>
        <dbReference type="ChEBI" id="CHEBI:28938"/>
        <dbReference type="ChEBI" id="CHEBI:30616"/>
        <dbReference type="ChEBI" id="CHEBI:58228"/>
        <dbReference type="ChEBI" id="CHEBI:456216"/>
        <dbReference type="EC" id="2.7.2.2"/>
    </reaction>
</comment>
<dbReference type="GO" id="GO:0019546">
    <property type="term" value="P:L-arginine deiminase pathway"/>
    <property type="evidence" value="ECO:0007669"/>
    <property type="project" value="TreeGrafter"/>
</dbReference>
<keyword evidence="3 6" id="KW-0808">Transferase</keyword>
<dbReference type="SUPFAM" id="SSF53633">
    <property type="entry name" value="Carbamate kinase-like"/>
    <property type="match status" value="1"/>
</dbReference>
<dbReference type="InterPro" id="IPR003964">
    <property type="entry name" value="Carb_kinase"/>
</dbReference>
<dbReference type="InterPro" id="IPR001048">
    <property type="entry name" value="Asp/Glu/Uridylate_kinase"/>
</dbReference>
<dbReference type="PIRSF" id="PIRSF000723">
    <property type="entry name" value="Carbamate_kin"/>
    <property type="match status" value="1"/>
</dbReference>
<dbReference type="PRINTS" id="PR01469">
    <property type="entry name" value="CARBMTKINASE"/>
</dbReference>
<comment type="similarity">
    <text evidence="1 6">Belongs to the carbamate kinase family.</text>
</comment>
<dbReference type="InterPro" id="IPR036393">
    <property type="entry name" value="AceGlu_kinase-like_sf"/>
</dbReference>
<evidence type="ECO:0000313" key="9">
    <source>
        <dbReference type="Proteomes" id="UP000535511"/>
    </source>
</evidence>
<dbReference type="GO" id="GO:0005829">
    <property type="term" value="C:cytosol"/>
    <property type="evidence" value="ECO:0007669"/>
    <property type="project" value="TreeGrafter"/>
</dbReference>
<dbReference type="NCBIfam" id="NF009007">
    <property type="entry name" value="PRK12352.1"/>
    <property type="match status" value="1"/>
</dbReference>
<keyword evidence="9" id="KW-1185">Reference proteome</keyword>
<reference evidence="8 9" key="1">
    <citation type="submission" date="2020-07" db="EMBL/GenBank/DDBJ databases">
        <title>Sequencing the genomes of 1000 actinobacteria strains.</title>
        <authorList>
            <person name="Klenk H.-P."/>
        </authorList>
    </citation>
    <scope>NUCLEOTIDE SEQUENCE [LARGE SCALE GENOMIC DNA]</scope>
    <source>
        <strain evidence="8 9">DSM 21350</strain>
    </source>
</reference>
<dbReference type="RefSeq" id="WP_179662835.1">
    <property type="nucleotide sequence ID" value="NZ_JACCBG010000001.1"/>
</dbReference>
<evidence type="ECO:0000256" key="4">
    <source>
        <dbReference type="ARBA" id="ARBA00022777"/>
    </source>
</evidence>
<dbReference type="FunFam" id="3.40.1160.10:FF:000007">
    <property type="entry name" value="Carbamate kinase"/>
    <property type="match status" value="1"/>
</dbReference>
<dbReference type="PANTHER" id="PTHR30409">
    <property type="entry name" value="CARBAMATE KINASE"/>
    <property type="match status" value="1"/>
</dbReference>
<dbReference type="CDD" id="cd04235">
    <property type="entry name" value="AAK_CK"/>
    <property type="match status" value="1"/>
</dbReference>